<sequence>MFSSGNLKPKYGKKSFLPLPATFHQINRRTKLPLIILACLFIWYFLNPFSFVHHIFYQSTTRTSYPKAHPFTSEHVIETTSKYIYPPIEHAPTLKELTPQKLFIEHTYRVGDENRIKIKSLNAFDDPDVNVQKKKEDEENKKSELDKAKNFFKNQDKVVYKGGLANYPEIVIVTAVDFNKYSLDGLTKVVQNRVDYAHLHNYGVYVRWYQEFLPMFDDFSALNDKERAKWVRIYSLKAAMFAFPHAKWFWYLDQDSLIMNMKTNIEDYMLKPSVLDSIMLKDQPLIPPNGLIKTYKKAKAESVRFILTQSDQKIETNSFLIKNDYIGKMVLDWWSDKLYVQYTGFPYSTDSSLTHILQWHPFILSKTTIVPTKTIAAGHPFKDTPANAVFKDGDFVAQWSQCNNPTECESILDTYYKKLKSL</sequence>
<dbReference type="Proteomes" id="UP000011777">
    <property type="component" value="Unassembled WGS sequence"/>
</dbReference>
<dbReference type="eggNOG" id="KOG4748">
    <property type="taxonomic scope" value="Eukaryota"/>
</dbReference>
<evidence type="ECO:0000256" key="4">
    <source>
        <dbReference type="SAM" id="Phobius"/>
    </source>
</evidence>
<evidence type="ECO:0000313" key="5">
    <source>
        <dbReference type="EMBL" id="EMG46652.1"/>
    </source>
</evidence>
<protein>
    <submittedName>
        <fullName evidence="5">Uncharacterized protein</fullName>
    </submittedName>
</protein>
<reference evidence="5 6" key="1">
    <citation type="submission" date="2013-02" db="EMBL/GenBank/DDBJ databases">
        <title>Genome sequence of Candida maltosa Xu316, a potential industrial strain for xylitol and ethanol production.</title>
        <authorList>
            <person name="Yu J."/>
            <person name="Wang Q."/>
            <person name="Geng X."/>
            <person name="Bao W."/>
            <person name="He P."/>
            <person name="Cai J."/>
        </authorList>
    </citation>
    <scope>NUCLEOTIDE SEQUENCE [LARGE SCALE GENOMIC DNA]</scope>
    <source>
        <strain evidence="6">Xu316</strain>
    </source>
</reference>
<organism evidence="5 6">
    <name type="scientific">Candida maltosa (strain Xu316)</name>
    <name type="common">Yeast</name>
    <dbReference type="NCBI Taxonomy" id="1245528"/>
    <lineage>
        <taxon>Eukaryota</taxon>
        <taxon>Fungi</taxon>
        <taxon>Dikarya</taxon>
        <taxon>Ascomycota</taxon>
        <taxon>Saccharomycotina</taxon>
        <taxon>Pichiomycetes</taxon>
        <taxon>Debaryomycetaceae</taxon>
        <taxon>Candida/Lodderomyces clade</taxon>
        <taxon>Candida</taxon>
    </lineage>
</organism>
<keyword evidence="3" id="KW-0808">Transferase</keyword>
<evidence type="ECO:0000313" key="6">
    <source>
        <dbReference type="Proteomes" id="UP000011777"/>
    </source>
</evidence>
<dbReference type="GO" id="GO:0006487">
    <property type="term" value="P:protein N-linked glycosylation"/>
    <property type="evidence" value="ECO:0007669"/>
    <property type="project" value="TreeGrafter"/>
</dbReference>
<dbReference type="GO" id="GO:0000009">
    <property type="term" value="F:alpha-1,6-mannosyltransferase activity"/>
    <property type="evidence" value="ECO:0007669"/>
    <property type="project" value="TreeGrafter"/>
</dbReference>
<dbReference type="GO" id="GO:0000136">
    <property type="term" value="C:mannan polymerase complex"/>
    <property type="evidence" value="ECO:0007669"/>
    <property type="project" value="TreeGrafter"/>
</dbReference>
<dbReference type="STRING" id="1245528.M3HH84"/>
<proteinExistence type="inferred from homology"/>
<keyword evidence="4" id="KW-0472">Membrane</keyword>
<dbReference type="InterPro" id="IPR008630">
    <property type="entry name" value="Glyco_trans_34"/>
</dbReference>
<comment type="caution">
    <text evidence="5">The sequence shown here is derived from an EMBL/GenBank/DDBJ whole genome shotgun (WGS) entry which is preliminary data.</text>
</comment>
<keyword evidence="4" id="KW-1133">Transmembrane helix</keyword>
<keyword evidence="2" id="KW-0328">Glycosyltransferase</keyword>
<dbReference type="PANTHER" id="PTHR31306:SF10">
    <property type="entry name" value="ALPHA-1,6-MANNOSYLTRANSFERASE MNN11-RELATED"/>
    <property type="match status" value="1"/>
</dbReference>
<dbReference type="InterPro" id="IPR029044">
    <property type="entry name" value="Nucleotide-diphossugar_trans"/>
</dbReference>
<dbReference type="PANTHER" id="PTHR31306">
    <property type="entry name" value="ALPHA-1,6-MANNOSYLTRANSFERASE MNN11-RELATED"/>
    <property type="match status" value="1"/>
</dbReference>
<dbReference type="Pfam" id="PF05637">
    <property type="entry name" value="Glyco_transf_34"/>
    <property type="match status" value="1"/>
</dbReference>
<keyword evidence="6" id="KW-1185">Reference proteome</keyword>
<dbReference type="OMA" id="IKTYNHF"/>
<evidence type="ECO:0000256" key="2">
    <source>
        <dbReference type="ARBA" id="ARBA00022676"/>
    </source>
</evidence>
<comment type="similarity">
    <text evidence="1">Belongs to the glycosyltransferase 34 family.</text>
</comment>
<dbReference type="HOGENOM" id="CLU_021434_1_0_1"/>
<keyword evidence="4" id="KW-0812">Transmembrane</keyword>
<evidence type="ECO:0000256" key="3">
    <source>
        <dbReference type="ARBA" id="ARBA00022679"/>
    </source>
</evidence>
<feature type="transmembrane region" description="Helical" evidence="4">
    <location>
        <begin position="34"/>
        <end position="57"/>
    </location>
</feature>
<dbReference type="Gene3D" id="3.90.550.10">
    <property type="entry name" value="Spore Coat Polysaccharide Biosynthesis Protein SpsA, Chain A"/>
    <property type="match status" value="1"/>
</dbReference>
<dbReference type="OrthoDB" id="205108at2759"/>
<name>M3HH84_CANMX</name>
<dbReference type="AlphaFoldDB" id="M3HH84"/>
<evidence type="ECO:0000256" key="1">
    <source>
        <dbReference type="ARBA" id="ARBA00005664"/>
    </source>
</evidence>
<accession>M3HH84</accession>
<gene>
    <name evidence="5" type="ORF">G210_3090</name>
</gene>
<dbReference type="EMBL" id="AOGT01001923">
    <property type="protein sequence ID" value="EMG46652.1"/>
    <property type="molecule type" value="Genomic_DNA"/>
</dbReference>